<sequence length="158" mass="17857">MTPKDAAAGLFAALPKPVSIDQIQEYGIEVTEPQARHIAREILSLNLYWILAAVDAHILQKYRVLIGGLLLESVTAQWSSDTFGLEQWEGYRHELDERRVYYARLMDDRLNPMGLSAEAATLLEDLGVVSSDDRPKLLMLLIDYAPVDQYAKLLDDVR</sequence>
<dbReference type="AlphaFoldDB" id="A0A330LA96"/>
<dbReference type="Proteomes" id="UP000248168">
    <property type="component" value="Unassembled WGS sequence"/>
</dbReference>
<reference evidence="2" key="1">
    <citation type="submission" date="2018-04" db="EMBL/GenBank/DDBJ databases">
        <authorList>
            <person name="Lucker S."/>
            <person name="Sakoula D."/>
        </authorList>
    </citation>
    <scope>NUCLEOTIDE SEQUENCE [LARGE SCALE GENOMIC DNA]</scope>
</reference>
<organism evidence="1 2">
    <name type="scientific">Nitrospira lenta</name>
    <dbReference type="NCBI Taxonomy" id="1436998"/>
    <lineage>
        <taxon>Bacteria</taxon>
        <taxon>Pseudomonadati</taxon>
        <taxon>Nitrospirota</taxon>
        <taxon>Nitrospiria</taxon>
        <taxon>Nitrospirales</taxon>
        <taxon>Nitrospiraceae</taxon>
        <taxon>Nitrospira</taxon>
    </lineage>
</organism>
<dbReference type="RefSeq" id="WP_121988341.1">
    <property type="nucleotide sequence ID" value="NZ_OUNR01000001.1"/>
</dbReference>
<evidence type="ECO:0000313" key="2">
    <source>
        <dbReference type="Proteomes" id="UP000248168"/>
    </source>
</evidence>
<evidence type="ECO:0000313" key="1">
    <source>
        <dbReference type="EMBL" id="SPP63876.1"/>
    </source>
</evidence>
<keyword evidence="2" id="KW-1185">Reference proteome</keyword>
<proteinExistence type="predicted"/>
<name>A0A330LA96_9BACT</name>
<dbReference type="OrthoDB" id="9795615at2"/>
<dbReference type="InParanoid" id="A0A330LA96"/>
<protein>
    <submittedName>
        <fullName evidence="1">Uncharacterized protein</fullName>
    </submittedName>
</protein>
<gene>
    <name evidence="1" type="ORF">NITLEN_10962</name>
</gene>
<dbReference type="EMBL" id="OUNR01000001">
    <property type="protein sequence ID" value="SPP63876.1"/>
    <property type="molecule type" value="Genomic_DNA"/>
</dbReference>
<accession>A0A330LA96</accession>